<dbReference type="PROSITE" id="PS50192">
    <property type="entry name" value="T_SNARE"/>
    <property type="match status" value="1"/>
</dbReference>
<evidence type="ECO:0000313" key="7">
    <source>
        <dbReference type="Proteomes" id="UP001530400"/>
    </source>
</evidence>
<reference evidence="6 7" key="1">
    <citation type="submission" date="2024-10" db="EMBL/GenBank/DDBJ databases">
        <title>Updated reference genomes for cyclostephanoid diatoms.</title>
        <authorList>
            <person name="Roberts W.R."/>
            <person name="Alverson A.J."/>
        </authorList>
    </citation>
    <scope>NUCLEOTIDE SEQUENCE [LARGE SCALE GENOMIC DNA]</scope>
    <source>
        <strain evidence="6 7">AJA010-31</strain>
    </source>
</reference>
<dbReference type="InterPro" id="IPR010989">
    <property type="entry name" value="SNARE"/>
</dbReference>
<dbReference type="SUPFAM" id="SSF47661">
    <property type="entry name" value="t-snare proteins"/>
    <property type="match status" value="1"/>
</dbReference>
<feature type="domain" description="T-SNARE coiled-coil homology" evidence="5">
    <location>
        <begin position="355"/>
        <end position="417"/>
    </location>
</feature>
<keyword evidence="4" id="KW-0812">Transmembrane</keyword>
<accession>A0ABD3NW41</accession>
<keyword evidence="4" id="KW-0472">Membrane</keyword>
<evidence type="ECO:0000259" key="5">
    <source>
        <dbReference type="PROSITE" id="PS50192"/>
    </source>
</evidence>
<dbReference type="GO" id="GO:0016020">
    <property type="term" value="C:membrane"/>
    <property type="evidence" value="ECO:0007669"/>
    <property type="project" value="UniProtKB-SubCell"/>
</dbReference>
<evidence type="ECO:0000256" key="1">
    <source>
        <dbReference type="ARBA" id="ARBA00004211"/>
    </source>
</evidence>
<dbReference type="PANTHER" id="PTHR19957:SF307">
    <property type="entry name" value="PROTEIN SSO1-RELATED"/>
    <property type="match status" value="1"/>
</dbReference>
<organism evidence="6 7">
    <name type="scientific">Cyclotella atomus</name>
    <dbReference type="NCBI Taxonomy" id="382360"/>
    <lineage>
        <taxon>Eukaryota</taxon>
        <taxon>Sar</taxon>
        <taxon>Stramenopiles</taxon>
        <taxon>Ochrophyta</taxon>
        <taxon>Bacillariophyta</taxon>
        <taxon>Coscinodiscophyceae</taxon>
        <taxon>Thalassiosirophycidae</taxon>
        <taxon>Stephanodiscales</taxon>
        <taxon>Stephanodiscaceae</taxon>
        <taxon>Cyclotella</taxon>
    </lineage>
</organism>
<comment type="subcellular location">
    <subcellularLocation>
        <location evidence="1">Membrane</location>
        <topology evidence="1">Single-pass type IV membrane protein</topology>
    </subcellularLocation>
</comment>
<keyword evidence="7" id="KW-1185">Reference proteome</keyword>
<dbReference type="EMBL" id="JALLPJ020000916">
    <property type="protein sequence ID" value="KAL3779837.1"/>
    <property type="molecule type" value="Genomic_DNA"/>
</dbReference>
<dbReference type="CDD" id="cd15844">
    <property type="entry name" value="SNARE_syntaxin5"/>
    <property type="match status" value="1"/>
</dbReference>
<comment type="caution">
    <text evidence="6">The sequence shown here is derived from an EMBL/GenBank/DDBJ whole genome shotgun (WGS) entry which is preliminary data.</text>
</comment>
<keyword evidence="4" id="KW-1133">Transmembrane helix</keyword>
<dbReference type="InterPro" id="IPR000727">
    <property type="entry name" value="T_SNARE_dom"/>
</dbReference>
<gene>
    <name evidence="6" type="ORF">ACHAWO_005640</name>
</gene>
<dbReference type="Pfam" id="PF05739">
    <property type="entry name" value="SNARE"/>
    <property type="match status" value="1"/>
</dbReference>
<name>A0ABD3NW41_9STRA</name>
<evidence type="ECO:0000256" key="2">
    <source>
        <dbReference type="ARBA" id="ARBA00009063"/>
    </source>
</evidence>
<feature type="region of interest" description="Disordered" evidence="3">
    <location>
        <begin position="312"/>
        <end position="342"/>
    </location>
</feature>
<dbReference type="Gene3D" id="1.20.5.110">
    <property type="match status" value="1"/>
</dbReference>
<evidence type="ECO:0000256" key="3">
    <source>
        <dbReference type="SAM" id="MobiDB-lite"/>
    </source>
</evidence>
<dbReference type="InterPro" id="IPR045242">
    <property type="entry name" value="Syntaxin"/>
</dbReference>
<dbReference type="SMART" id="SM00397">
    <property type="entry name" value="t_SNARE"/>
    <property type="match status" value="1"/>
</dbReference>
<sequence length="447" mass="49262">MSAPPTAAASELKFYTVNRSNELLSCARTALKISQAKLRQRDSQKPATYDLPEWLLEIDPASLKLHVAPSKSLDPFGAPLHHSDDTPSQILLKDSSDLLAMLDGQLSELHSLVRRRGHTNDPTLEIQSTLEKFHEGVKEMKEVCATLAQEGNQPIETARGNRISLQRRKHYELLSGHLESLAKERMDALKKELEMRSVVIRDQMSHRKKLLSAGASGASSTAVNRRVNVPLQKNLSVNSSAAQFQSPLFTMTASGNAPMSKTSLRYGGEAASAPSSYNGNGVAKSAYAGYGGYKGSSYGAYGGASLNETSFSTGMRQRKQQPVQQQSRTAIQQGDDDDKYTKDGTLQQIQTRRQNRQTASRLQSARLAEKSIAELTTMFSKMSNLISQQGEVLERIEDDVEAASGDIDAGHDELVKVYGYTKGNRGLIIKVFAVLIFLIVFMRFYKR</sequence>
<dbReference type="AlphaFoldDB" id="A0ABD3NW41"/>
<evidence type="ECO:0000313" key="6">
    <source>
        <dbReference type="EMBL" id="KAL3779837.1"/>
    </source>
</evidence>
<feature type="transmembrane region" description="Helical" evidence="4">
    <location>
        <begin position="427"/>
        <end position="445"/>
    </location>
</feature>
<protein>
    <recommendedName>
        <fullName evidence="5">t-SNARE coiled-coil homology domain-containing protein</fullName>
    </recommendedName>
</protein>
<dbReference type="PANTHER" id="PTHR19957">
    <property type="entry name" value="SYNTAXIN"/>
    <property type="match status" value="1"/>
</dbReference>
<evidence type="ECO:0000256" key="4">
    <source>
        <dbReference type="SAM" id="Phobius"/>
    </source>
</evidence>
<comment type="similarity">
    <text evidence="2">Belongs to the syntaxin family.</text>
</comment>
<dbReference type="Proteomes" id="UP001530400">
    <property type="component" value="Unassembled WGS sequence"/>
</dbReference>
<proteinExistence type="inferred from homology"/>